<keyword evidence="2" id="KW-0813">Transport</keyword>
<dbReference type="GO" id="GO:0030288">
    <property type="term" value="C:outer membrane-bounded periplasmic space"/>
    <property type="evidence" value="ECO:0007669"/>
    <property type="project" value="UniProtKB-ARBA"/>
</dbReference>
<reference evidence="5" key="1">
    <citation type="submission" date="2010-05" db="EMBL/GenBank/DDBJ databases">
        <title>The draft genome of Desulfonatronospira thiodismutans ASO3-1.</title>
        <authorList>
            <consortium name="US DOE Joint Genome Institute (JGI-PGF)"/>
            <person name="Lucas S."/>
            <person name="Copeland A."/>
            <person name="Lapidus A."/>
            <person name="Cheng J.-F."/>
            <person name="Bruce D."/>
            <person name="Goodwin L."/>
            <person name="Pitluck S."/>
            <person name="Chertkov O."/>
            <person name="Brettin T."/>
            <person name="Detter J.C."/>
            <person name="Han C."/>
            <person name="Land M.L."/>
            <person name="Hauser L."/>
            <person name="Kyrpides N."/>
            <person name="Mikhailova N."/>
            <person name="Muyzer G."/>
            <person name="Woyke T."/>
        </authorList>
    </citation>
    <scope>NUCLEOTIDE SEQUENCE [LARGE SCALE GENOMIC DNA]</scope>
    <source>
        <strain evidence="5">ASO3-1</strain>
    </source>
</reference>
<dbReference type="Proteomes" id="UP000005496">
    <property type="component" value="Unassembled WGS sequence"/>
</dbReference>
<evidence type="ECO:0000313" key="6">
    <source>
        <dbReference type="Proteomes" id="UP000005496"/>
    </source>
</evidence>
<evidence type="ECO:0000313" key="5">
    <source>
        <dbReference type="EMBL" id="EFI34627.1"/>
    </source>
</evidence>
<protein>
    <submittedName>
        <fullName evidence="5">Extracellular solute-binding protein family 5</fullName>
    </submittedName>
</protein>
<dbReference type="GO" id="GO:0043190">
    <property type="term" value="C:ATP-binding cassette (ABC) transporter complex"/>
    <property type="evidence" value="ECO:0007669"/>
    <property type="project" value="InterPro"/>
</dbReference>
<evidence type="ECO:0000259" key="4">
    <source>
        <dbReference type="Pfam" id="PF00496"/>
    </source>
</evidence>
<keyword evidence="3" id="KW-0732">Signal</keyword>
<feature type="domain" description="Solute-binding protein family 5" evidence="4">
    <location>
        <begin position="100"/>
        <end position="496"/>
    </location>
</feature>
<dbReference type="PANTHER" id="PTHR30290">
    <property type="entry name" value="PERIPLASMIC BINDING COMPONENT OF ABC TRANSPORTER"/>
    <property type="match status" value="1"/>
</dbReference>
<dbReference type="InterPro" id="IPR030678">
    <property type="entry name" value="Peptide/Ni-bd"/>
</dbReference>
<dbReference type="SUPFAM" id="SSF53850">
    <property type="entry name" value="Periplasmic binding protein-like II"/>
    <property type="match status" value="1"/>
</dbReference>
<dbReference type="Pfam" id="PF00496">
    <property type="entry name" value="SBP_bac_5"/>
    <property type="match status" value="1"/>
</dbReference>
<dbReference type="Gene3D" id="3.40.190.10">
    <property type="entry name" value="Periplasmic binding protein-like II"/>
    <property type="match status" value="1"/>
</dbReference>
<dbReference type="AlphaFoldDB" id="D6SPF1"/>
<dbReference type="eggNOG" id="COG0747">
    <property type="taxonomic scope" value="Bacteria"/>
</dbReference>
<dbReference type="EMBL" id="ACJN02000002">
    <property type="protein sequence ID" value="EFI34627.1"/>
    <property type="molecule type" value="Genomic_DNA"/>
</dbReference>
<dbReference type="Gene3D" id="3.90.76.10">
    <property type="entry name" value="Dipeptide-binding Protein, Domain 1"/>
    <property type="match status" value="1"/>
</dbReference>
<organism evidence="5 6">
    <name type="scientific">Desulfonatronospira thiodismutans ASO3-1</name>
    <dbReference type="NCBI Taxonomy" id="555779"/>
    <lineage>
        <taxon>Bacteria</taxon>
        <taxon>Pseudomonadati</taxon>
        <taxon>Thermodesulfobacteriota</taxon>
        <taxon>Desulfovibrionia</taxon>
        <taxon>Desulfovibrionales</taxon>
        <taxon>Desulfonatronovibrionaceae</taxon>
        <taxon>Desulfonatronospira</taxon>
    </lineage>
</organism>
<keyword evidence="6" id="KW-1185">Reference proteome</keyword>
<evidence type="ECO:0000256" key="1">
    <source>
        <dbReference type="ARBA" id="ARBA00005695"/>
    </source>
</evidence>
<name>D6SPF1_9BACT</name>
<dbReference type="GO" id="GO:1904680">
    <property type="term" value="F:peptide transmembrane transporter activity"/>
    <property type="evidence" value="ECO:0007669"/>
    <property type="project" value="TreeGrafter"/>
</dbReference>
<dbReference type="PROSITE" id="PS51257">
    <property type="entry name" value="PROKAR_LIPOPROTEIN"/>
    <property type="match status" value="1"/>
</dbReference>
<accession>D6SPF1</accession>
<proteinExistence type="inferred from homology"/>
<dbReference type="GO" id="GO:0015833">
    <property type="term" value="P:peptide transport"/>
    <property type="evidence" value="ECO:0007669"/>
    <property type="project" value="TreeGrafter"/>
</dbReference>
<dbReference type="PIRSF" id="PIRSF002741">
    <property type="entry name" value="MppA"/>
    <property type="match status" value="1"/>
</dbReference>
<evidence type="ECO:0000256" key="2">
    <source>
        <dbReference type="ARBA" id="ARBA00022448"/>
    </source>
</evidence>
<comment type="similarity">
    <text evidence="1">Belongs to the bacterial solute-binding protein 5 family.</text>
</comment>
<gene>
    <name evidence="5" type="ORF">Dthio_PD1999</name>
</gene>
<dbReference type="PANTHER" id="PTHR30290:SF9">
    <property type="entry name" value="OLIGOPEPTIDE-BINDING PROTEIN APPA"/>
    <property type="match status" value="1"/>
</dbReference>
<comment type="caution">
    <text evidence="5">The sequence shown here is derived from an EMBL/GenBank/DDBJ whole genome shotgun (WGS) entry which is preliminary data.</text>
</comment>
<evidence type="ECO:0000256" key="3">
    <source>
        <dbReference type="ARBA" id="ARBA00022729"/>
    </source>
</evidence>
<dbReference type="InterPro" id="IPR000914">
    <property type="entry name" value="SBP_5_dom"/>
</dbReference>
<dbReference type="CDD" id="cd08500">
    <property type="entry name" value="PBP2_NikA_DppA_OppA_like_4"/>
    <property type="match status" value="1"/>
</dbReference>
<dbReference type="InterPro" id="IPR039424">
    <property type="entry name" value="SBP_5"/>
</dbReference>
<sequence length="597" mass="69001">MFLKVVSYPYLTPLFTAFFLIFTLASCKGDIPPLDREEHDLPRDAEVSRAEPGNYGGVLVTAESQQPRTFNPLVAEDAYSSEAIGRFLNGLTTYHPIKEKVVPELARSWEISEDKRTITMELRRGVRWSDGEPFTADDVIFTFKALFDERYPNRYQGQYTIAGEPIEFEKLDRYTVRFKTARPYSPFLYVIGFIGILPRHVHFDAFERGELLQQWSVRTAMHEPRELVGTGPFRVRSFRPGQRIIYEPNPHYWRVDSQGQRLPYVDYLITRYVQDRNTETVLFASGQIDVASITPGDVVGVRKNASLHDYTVHHRGPATGIRFLWFNQKPGESEAGKPYVEPHKLEWFTSRKFRQAILHGFNREGLIQSVYFGRAELLHSIISPANERWHNPDVPKYHYDPDRALELLQEEGFEPDEDGNLVDSQGNQVSFQVYASEGDDITPQILSTFRENMRDLGISVRIRYLDFGTLVARVSRHFEYEGAMMGFTGGADPSGGRAIYLSSGRLHLWNPEQEEPQTDWEARIDELVYASEETFDLDERVDYVHRMQEVFSEELPLLYLVTPHAYVGLKDRWQNVRIPSMGSAIWNIDELYLDPEK</sequence>
<dbReference type="Gene3D" id="3.10.105.10">
    <property type="entry name" value="Dipeptide-binding Protein, Domain 3"/>
    <property type="match status" value="1"/>
</dbReference>